<name>A0AAD6V6T9_9AGAR</name>
<proteinExistence type="predicted"/>
<dbReference type="EMBL" id="JARJCW010000055">
    <property type="protein sequence ID" value="KAJ7202416.1"/>
    <property type="molecule type" value="Genomic_DNA"/>
</dbReference>
<organism evidence="1 2">
    <name type="scientific">Mycena pura</name>
    <dbReference type="NCBI Taxonomy" id="153505"/>
    <lineage>
        <taxon>Eukaryota</taxon>
        <taxon>Fungi</taxon>
        <taxon>Dikarya</taxon>
        <taxon>Basidiomycota</taxon>
        <taxon>Agaricomycotina</taxon>
        <taxon>Agaricomycetes</taxon>
        <taxon>Agaricomycetidae</taxon>
        <taxon>Agaricales</taxon>
        <taxon>Marasmiineae</taxon>
        <taxon>Mycenaceae</taxon>
        <taxon>Mycena</taxon>
    </lineage>
</organism>
<gene>
    <name evidence="1" type="ORF">GGX14DRAFT_399581</name>
</gene>
<keyword evidence="2" id="KW-1185">Reference proteome</keyword>
<evidence type="ECO:0000313" key="2">
    <source>
        <dbReference type="Proteomes" id="UP001219525"/>
    </source>
</evidence>
<reference evidence="1" key="1">
    <citation type="submission" date="2023-03" db="EMBL/GenBank/DDBJ databases">
        <title>Massive genome expansion in bonnet fungi (Mycena s.s.) driven by repeated elements and novel gene families across ecological guilds.</title>
        <authorList>
            <consortium name="Lawrence Berkeley National Laboratory"/>
            <person name="Harder C.B."/>
            <person name="Miyauchi S."/>
            <person name="Viragh M."/>
            <person name="Kuo A."/>
            <person name="Thoen E."/>
            <person name="Andreopoulos B."/>
            <person name="Lu D."/>
            <person name="Skrede I."/>
            <person name="Drula E."/>
            <person name="Henrissat B."/>
            <person name="Morin E."/>
            <person name="Kohler A."/>
            <person name="Barry K."/>
            <person name="LaButti K."/>
            <person name="Morin E."/>
            <person name="Salamov A."/>
            <person name="Lipzen A."/>
            <person name="Mereny Z."/>
            <person name="Hegedus B."/>
            <person name="Baldrian P."/>
            <person name="Stursova M."/>
            <person name="Weitz H."/>
            <person name="Taylor A."/>
            <person name="Grigoriev I.V."/>
            <person name="Nagy L.G."/>
            <person name="Martin F."/>
            <person name="Kauserud H."/>
        </authorList>
    </citation>
    <scope>NUCLEOTIDE SEQUENCE</scope>
    <source>
        <strain evidence="1">9144</strain>
    </source>
</reference>
<evidence type="ECO:0000313" key="1">
    <source>
        <dbReference type="EMBL" id="KAJ7202416.1"/>
    </source>
</evidence>
<comment type="caution">
    <text evidence="1">The sequence shown here is derived from an EMBL/GenBank/DDBJ whole genome shotgun (WGS) entry which is preliminary data.</text>
</comment>
<protein>
    <submittedName>
        <fullName evidence="1">Uncharacterized protein</fullName>
    </submittedName>
</protein>
<accession>A0AAD6V6T9</accession>
<sequence length="201" mass="21532">MSRKIKAKPAPHPAAALAPVTAVQAHTVLISTQRNVAALVAQMVHHRPLGDAALIMLGADDAHPRVVVHNSRGFRRCTSFAPASVKSACAQVVFSEPRVGGVLDECLQRREGLDGVVRRVLMRAVDVARVVPLLYEAFAHANESHQPARAVQLWVIIARPAEMAENPVANSSDTLAAVETRTRPAAYCGSRDSDSDIGLVE</sequence>
<dbReference type="Proteomes" id="UP001219525">
    <property type="component" value="Unassembled WGS sequence"/>
</dbReference>
<dbReference type="AlphaFoldDB" id="A0AAD6V6T9"/>